<dbReference type="EMBL" id="AP022581">
    <property type="protein sequence ID" value="BBX98941.1"/>
    <property type="molecule type" value="Genomic_DNA"/>
</dbReference>
<keyword evidence="6" id="KW-1133">Transmembrane helix</keyword>
<dbReference type="KEGG" id="mlj:MLAC_42350"/>
<keyword evidence="6" id="KW-0812">Transmembrane</keyword>
<protein>
    <recommendedName>
        <fullName evidence="9">ABC transporter domain-containing protein</fullName>
    </recommendedName>
</protein>
<dbReference type="InterPro" id="IPR027417">
    <property type="entry name" value="P-loop_NTPase"/>
</dbReference>
<evidence type="ECO:0000256" key="2">
    <source>
        <dbReference type="ARBA" id="ARBA00005417"/>
    </source>
</evidence>
<dbReference type="PANTHER" id="PTHR43166:SF9">
    <property type="entry name" value="GLUTAMATE_ASPARTATE IMPORT ATP-BINDING PROTEIN GLTL"/>
    <property type="match status" value="1"/>
</dbReference>
<evidence type="ECO:0000256" key="1">
    <source>
        <dbReference type="ARBA" id="ARBA00004202"/>
    </source>
</evidence>
<dbReference type="GO" id="GO:0005886">
    <property type="term" value="C:plasma membrane"/>
    <property type="evidence" value="ECO:0007669"/>
    <property type="project" value="UniProtKB-SubCell"/>
</dbReference>
<gene>
    <name evidence="7" type="ORF">MLAC_42350</name>
</gene>
<dbReference type="SUPFAM" id="SSF52540">
    <property type="entry name" value="P-loop containing nucleoside triphosphate hydrolases"/>
    <property type="match status" value="1"/>
</dbReference>
<evidence type="ECO:0000256" key="5">
    <source>
        <dbReference type="ARBA" id="ARBA00023136"/>
    </source>
</evidence>
<dbReference type="InterPro" id="IPR050086">
    <property type="entry name" value="MetN_ABC_transporter-like"/>
</dbReference>
<dbReference type="Proteomes" id="UP000466396">
    <property type="component" value="Chromosome"/>
</dbReference>
<sequence>MAAAARCEPVSLAAKDIHQSFSSNAVLRGVDIDVPAGGTAAVIGSIAPALAMDPQVLFLDEATSALDPAMVTGILELIADLGAGGMTMAVVTHGMGFAAFGVGRRRIHGSRRSRGIRAP</sequence>
<evidence type="ECO:0000313" key="8">
    <source>
        <dbReference type="Proteomes" id="UP000466396"/>
    </source>
</evidence>
<reference evidence="7 8" key="1">
    <citation type="journal article" date="2019" name="Emerg. Microbes Infect.">
        <title>Comprehensive subspecies identification of 175 nontuberculous mycobacteria species based on 7547 genomic profiles.</title>
        <authorList>
            <person name="Matsumoto Y."/>
            <person name="Kinjo T."/>
            <person name="Motooka D."/>
            <person name="Nabeya D."/>
            <person name="Jung N."/>
            <person name="Uechi K."/>
            <person name="Horii T."/>
            <person name="Iida T."/>
            <person name="Fujita J."/>
            <person name="Nakamura S."/>
        </authorList>
    </citation>
    <scope>NUCLEOTIDE SEQUENCE [LARGE SCALE GENOMIC DNA]</scope>
    <source>
        <strain evidence="7 8">JCM 15657</strain>
    </source>
</reference>
<dbReference type="PANTHER" id="PTHR43166">
    <property type="entry name" value="AMINO ACID IMPORT ATP-BINDING PROTEIN"/>
    <property type="match status" value="1"/>
</dbReference>
<keyword evidence="3" id="KW-0813">Transport</keyword>
<keyword evidence="5 6" id="KW-0472">Membrane</keyword>
<comment type="subcellular location">
    <subcellularLocation>
        <location evidence="1">Cell membrane</location>
        <topology evidence="1">Peripheral membrane protein</topology>
    </subcellularLocation>
</comment>
<name>A0A7I7NT16_9MYCO</name>
<evidence type="ECO:0008006" key="9">
    <source>
        <dbReference type="Google" id="ProtNLM"/>
    </source>
</evidence>
<evidence type="ECO:0000313" key="7">
    <source>
        <dbReference type="EMBL" id="BBX98941.1"/>
    </source>
</evidence>
<comment type="similarity">
    <text evidence="2">Belongs to the ABC transporter superfamily.</text>
</comment>
<accession>A0A7I7NT16</accession>
<feature type="transmembrane region" description="Helical" evidence="6">
    <location>
        <begin position="81"/>
        <end position="102"/>
    </location>
</feature>
<evidence type="ECO:0000256" key="6">
    <source>
        <dbReference type="SAM" id="Phobius"/>
    </source>
</evidence>
<organism evidence="7 8">
    <name type="scientific">Mycobacterium lacus</name>
    <dbReference type="NCBI Taxonomy" id="169765"/>
    <lineage>
        <taxon>Bacteria</taxon>
        <taxon>Bacillati</taxon>
        <taxon>Actinomycetota</taxon>
        <taxon>Actinomycetes</taxon>
        <taxon>Mycobacteriales</taxon>
        <taxon>Mycobacteriaceae</taxon>
        <taxon>Mycobacterium</taxon>
    </lineage>
</organism>
<dbReference type="AlphaFoldDB" id="A0A7I7NT16"/>
<keyword evidence="8" id="KW-1185">Reference proteome</keyword>
<evidence type="ECO:0000256" key="3">
    <source>
        <dbReference type="ARBA" id="ARBA00022448"/>
    </source>
</evidence>
<keyword evidence="4" id="KW-1003">Cell membrane</keyword>
<proteinExistence type="inferred from homology"/>
<evidence type="ECO:0000256" key="4">
    <source>
        <dbReference type="ARBA" id="ARBA00022475"/>
    </source>
</evidence>
<dbReference type="Gene3D" id="3.40.50.300">
    <property type="entry name" value="P-loop containing nucleotide triphosphate hydrolases"/>
    <property type="match status" value="1"/>
</dbReference>